<accession>K4IJ70</accession>
<reference evidence="1" key="1">
    <citation type="submission" date="2006-03" db="EMBL/GenBank/DDBJ databases">
        <authorList>
            <person name="Bowman J."/>
            <person name="Ferriera S."/>
            <person name="Johnson J."/>
            <person name="Kravitz S."/>
            <person name="Halpern A."/>
            <person name="Remington K."/>
            <person name="Beeson K."/>
            <person name="Tran B."/>
            <person name="Rogers Y.-H."/>
            <person name="Friedman R."/>
            <person name="Venter J.C."/>
        </authorList>
    </citation>
    <scope>NUCLEOTIDE SEQUENCE [LARGE SCALE GENOMIC DNA]</scope>
    <source>
        <strain evidence="1">ATCC 700755</strain>
    </source>
</reference>
<keyword evidence="2" id="KW-1185">Reference proteome</keyword>
<dbReference type="AlphaFoldDB" id="K4IJ70"/>
<reference evidence="1" key="2">
    <citation type="submission" date="2012-09" db="EMBL/GenBank/DDBJ databases">
        <title>The complete sequence of Psychroflexus torquis an extreme psychrophile from sea-ice that is stimulated by light.</title>
        <authorList>
            <person name="Feng S."/>
            <person name="Powell S.M."/>
            <person name="Bowman J.P."/>
        </authorList>
    </citation>
    <scope>NUCLEOTIDE SEQUENCE [LARGE SCALE GENOMIC DNA]</scope>
    <source>
        <strain evidence="1">ATCC 700755</strain>
    </source>
</reference>
<dbReference type="EMBL" id="CP003879">
    <property type="protein sequence ID" value="AFU69146.1"/>
    <property type="molecule type" value="Genomic_DNA"/>
</dbReference>
<dbReference type="STRING" id="313595.P700755_002369"/>
<dbReference type="KEGG" id="ptq:P700755_002369"/>
<organism evidence="1 2">
    <name type="scientific">Psychroflexus torquis (strain ATCC 700755 / CIP 106069 / ACAM 623)</name>
    <dbReference type="NCBI Taxonomy" id="313595"/>
    <lineage>
        <taxon>Bacteria</taxon>
        <taxon>Pseudomonadati</taxon>
        <taxon>Bacteroidota</taxon>
        <taxon>Flavobacteriia</taxon>
        <taxon>Flavobacteriales</taxon>
        <taxon>Flavobacteriaceae</taxon>
        <taxon>Psychroflexus</taxon>
    </lineage>
</organism>
<dbReference type="Proteomes" id="UP000008514">
    <property type="component" value="Chromosome"/>
</dbReference>
<evidence type="ECO:0000313" key="1">
    <source>
        <dbReference type="EMBL" id="AFU69146.1"/>
    </source>
</evidence>
<name>K4IJ70_PSYTT</name>
<proteinExistence type="predicted"/>
<sequence length="79" mass="9535">MQDRFQIDALKARAQFWLECEKPLILTYQRLVIITLMNPLWISRSEYFLVYNIHSLWVFYSSKTKNNGKEKIRNGNHQS</sequence>
<dbReference type="HOGENOM" id="CLU_2603471_0_0_10"/>
<evidence type="ECO:0000313" key="2">
    <source>
        <dbReference type="Proteomes" id="UP000008514"/>
    </source>
</evidence>
<gene>
    <name evidence="1" type="ordered locus">P700755_002369</name>
</gene>
<protein>
    <submittedName>
        <fullName evidence="1">Uncharacterized protein</fullName>
    </submittedName>
</protein>